<dbReference type="InterPro" id="IPR001509">
    <property type="entry name" value="Epimerase_deHydtase"/>
</dbReference>
<evidence type="ECO:0000313" key="4">
    <source>
        <dbReference type="Proteomes" id="UP001601059"/>
    </source>
</evidence>
<organism evidence="3 4">
    <name type="scientific">Cytobacillus spartinae</name>
    <dbReference type="NCBI Taxonomy" id="3299023"/>
    <lineage>
        <taxon>Bacteria</taxon>
        <taxon>Bacillati</taxon>
        <taxon>Bacillota</taxon>
        <taxon>Bacilli</taxon>
        <taxon>Bacillales</taxon>
        <taxon>Bacillaceae</taxon>
        <taxon>Cytobacillus</taxon>
    </lineage>
</organism>
<keyword evidence="4" id="KW-1185">Reference proteome</keyword>
<evidence type="ECO:0000313" key="3">
    <source>
        <dbReference type="EMBL" id="MFE8699371.1"/>
    </source>
</evidence>
<gene>
    <name evidence="3" type="ORF">ACFYKX_01910</name>
</gene>
<protein>
    <submittedName>
        <fullName evidence="3">NAD-dependent epimerase/dehydratase family protein</fullName>
    </submittedName>
</protein>
<dbReference type="SUPFAM" id="SSF51735">
    <property type="entry name" value="NAD(P)-binding Rossmann-fold domains"/>
    <property type="match status" value="1"/>
</dbReference>
<dbReference type="RefSeq" id="WP_389357512.1">
    <property type="nucleotide sequence ID" value="NZ_JBIACK010000001.1"/>
</dbReference>
<dbReference type="EMBL" id="JBIACK010000001">
    <property type="protein sequence ID" value="MFE8699371.1"/>
    <property type="molecule type" value="Genomic_DNA"/>
</dbReference>
<proteinExistence type="inferred from homology"/>
<dbReference type="Gene3D" id="3.40.50.720">
    <property type="entry name" value="NAD(P)-binding Rossmann-like Domain"/>
    <property type="match status" value="1"/>
</dbReference>
<accession>A0ABW6K5C0</accession>
<comment type="caution">
    <text evidence="3">The sequence shown here is derived from an EMBL/GenBank/DDBJ whole genome shotgun (WGS) entry which is preliminary data.</text>
</comment>
<feature type="domain" description="NAD-dependent epimerase/dehydratase" evidence="2">
    <location>
        <begin position="3"/>
        <end position="230"/>
    </location>
</feature>
<evidence type="ECO:0000256" key="1">
    <source>
        <dbReference type="ARBA" id="ARBA00007637"/>
    </source>
</evidence>
<evidence type="ECO:0000259" key="2">
    <source>
        <dbReference type="Pfam" id="PF01370"/>
    </source>
</evidence>
<dbReference type="Proteomes" id="UP001601059">
    <property type="component" value="Unassembled WGS sequence"/>
</dbReference>
<name>A0ABW6K5C0_9BACI</name>
<dbReference type="Pfam" id="PF01370">
    <property type="entry name" value="Epimerase"/>
    <property type="match status" value="1"/>
</dbReference>
<dbReference type="PANTHER" id="PTHR43000">
    <property type="entry name" value="DTDP-D-GLUCOSE 4,6-DEHYDRATASE-RELATED"/>
    <property type="match status" value="1"/>
</dbReference>
<reference evidence="3 4" key="1">
    <citation type="submission" date="2024-08" db="EMBL/GenBank/DDBJ databases">
        <title>Two novel Cytobacillus novel species.</title>
        <authorList>
            <person name="Liu G."/>
        </authorList>
    </citation>
    <scope>NUCLEOTIDE SEQUENCE [LARGE SCALE GENOMIC DNA]</scope>
    <source>
        <strain evidence="3 4">FJAT-54145</strain>
    </source>
</reference>
<sequence length="308" mass="34799">MKVLVTGGAGFIGKHVVAQLLQQKYKVAVIDKQKNPFKKAPISYYPMNIKENLEDIFAKEKPDYVIHLAAQIDVNQSVKNPLIDASTNIVGTINVLESCRKFGVKKIIYASSAAVYGEPKFLGINESHETNPVSFYGLSKLTGEQYVSLYSEQFGFNFSILRYANVYGHDLKRTKDNDVISIFIKQIMANKRPIIFGDGNQTRDFIYVKDVACANIAAIQEGNNSIYNIGTNHGIQLNTLVRKLNNILGTYMKPEYMHFRAGEILHSYLNNEKALKELNWQTKYSLDEGLIETIIQFNLSSTTKEVHQ</sequence>
<comment type="similarity">
    <text evidence="1">Belongs to the NAD(P)-dependent epimerase/dehydratase family.</text>
</comment>
<dbReference type="InterPro" id="IPR036291">
    <property type="entry name" value="NAD(P)-bd_dom_sf"/>
</dbReference>